<dbReference type="AlphaFoldDB" id="A0A084XW85"/>
<sequence>MLLPDGGFCTLENIFQLSAQSRFINFWGSRLKHFDRTIKRLVIAKMFRQGRKLSRSPWLNSNCRTDFELAFIRDLEIDDSSDSWG</sequence>
<dbReference type="EMBL" id="JDSS02000037">
    <property type="protein sequence ID" value="KFB66729.1"/>
    <property type="molecule type" value="Genomic_DNA"/>
</dbReference>
<name>A0A084XW85_9PROT</name>
<proteinExistence type="predicted"/>
<gene>
    <name evidence="1" type="ORF">CAPSK01_003667</name>
</gene>
<organism evidence="1 2">
    <name type="scientific">Candidatus Accumulibacter vicinus</name>
    <dbReference type="NCBI Taxonomy" id="2954382"/>
    <lineage>
        <taxon>Bacteria</taxon>
        <taxon>Pseudomonadati</taxon>
        <taxon>Pseudomonadota</taxon>
        <taxon>Betaproteobacteria</taxon>
        <taxon>Candidatus Accumulibacter</taxon>
    </lineage>
</organism>
<comment type="caution">
    <text evidence="1">The sequence shown here is derived from an EMBL/GenBank/DDBJ whole genome shotgun (WGS) entry which is preliminary data.</text>
</comment>
<accession>A0A084XW85</accession>
<protein>
    <submittedName>
        <fullName evidence="1">Uncharacterized protein</fullName>
    </submittedName>
</protein>
<reference evidence="1 2" key="1">
    <citation type="submission" date="2014-07" db="EMBL/GenBank/DDBJ databases">
        <title>Expanding our view of genomic diversity in Candidatus Accumulibacter clades.</title>
        <authorList>
            <person name="Skennerton C.T."/>
            <person name="Barr J.J."/>
            <person name="Slater F.R."/>
            <person name="Bond P.L."/>
            <person name="Tyson G.W."/>
        </authorList>
    </citation>
    <scope>NUCLEOTIDE SEQUENCE [LARGE SCALE GENOMIC DNA]</scope>
    <source>
        <strain evidence="2">SK-01</strain>
    </source>
</reference>
<evidence type="ECO:0000313" key="2">
    <source>
        <dbReference type="Proteomes" id="UP000019812"/>
    </source>
</evidence>
<evidence type="ECO:0000313" key="1">
    <source>
        <dbReference type="EMBL" id="KFB66729.1"/>
    </source>
</evidence>
<dbReference type="Proteomes" id="UP000019812">
    <property type="component" value="Unassembled WGS sequence"/>
</dbReference>